<comment type="caution">
    <text evidence="2">The sequence shown here is derived from an EMBL/GenBank/DDBJ whole genome shotgun (WGS) entry which is preliminary data.</text>
</comment>
<accession>A0A4R1NJR0</accession>
<protein>
    <submittedName>
        <fullName evidence="2">Uncharacterized protein</fullName>
    </submittedName>
</protein>
<sequence>MHTVLVVSGGLLLLGVFVLVAHFIAAVTLLAAVKVFIVVWLVVSLLNLWGGVTQGGYSLLEELPMLLLVFGIPAIFSLILLKWVTAG</sequence>
<feature type="transmembrane region" description="Helical" evidence="1">
    <location>
        <begin position="63"/>
        <end position="84"/>
    </location>
</feature>
<name>A0A4R1NJR0_9GAMM</name>
<keyword evidence="1" id="KW-0812">Transmembrane</keyword>
<reference evidence="2 3" key="1">
    <citation type="submission" date="2019-02" db="EMBL/GenBank/DDBJ databases">
        <title>Investigation of anaerobic lignin degradation for improved lignocellulosic biofuels.</title>
        <authorList>
            <person name="Deangelis K."/>
        </authorList>
    </citation>
    <scope>NUCLEOTIDE SEQUENCE [LARGE SCALE GENOMIC DNA]</scope>
    <source>
        <strain evidence="2 3">159R</strain>
    </source>
</reference>
<keyword evidence="3" id="KW-1185">Reference proteome</keyword>
<feature type="transmembrane region" description="Helical" evidence="1">
    <location>
        <begin position="12"/>
        <end position="43"/>
    </location>
</feature>
<evidence type="ECO:0000256" key="1">
    <source>
        <dbReference type="SAM" id="Phobius"/>
    </source>
</evidence>
<evidence type="ECO:0000313" key="3">
    <source>
        <dbReference type="Proteomes" id="UP000294555"/>
    </source>
</evidence>
<dbReference type="Proteomes" id="UP000294555">
    <property type="component" value="Unassembled WGS sequence"/>
</dbReference>
<organism evidence="2 3">
    <name type="scientific">Sodalis ligni</name>
    <dbReference type="NCBI Taxonomy" id="2697027"/>
    <lineage>
        <taxon>Bacteria</taxon>
        <taxon>Pseudomonadati</taxon>
        <taxon>Pseudomonadota</taxon>
        <taxon>Gammaproteobacteria</taxon>
        <taxon>Enterobacterales</taxon>
        <taxon>Bruguierivoracaceae</taxon>
        <taxon>Sodalis</taxon>
    </lineage>
</organism>
<keyword evidence="1" id="KW-0472">Membrane</keyword>
<gene>
    <name evidence="2" type="ORF">EZJ58_5713</name>
</gene>
<keyword evidence="1" id="KW-1133">Transmembrane helix</keyword>
<dbReference type="RefSeq" id="WP_132927568.1">
    <property type="nucleotide sequence ID" value="NZ_CP075169.1"/>
</dbReference>
<proteinExistence type="predicted"/>
<dbReference type="AlphaFoldDB" id="A0A4R1NJR0"/>
<evidence type="ECO:0000313" key="2">
    <source>
        <dbReference type="EMBL" id="TCL07389.1"/>
    </source>
</evidence>
<dbReference type="EMBL" id="SJOI01000001">
    <property type="protein sequence ID" value="TCL07389.1"/>
    <property type="molecule type" value="Genomic_DNA"/>
</dbReference>